<feature type="region of interest" description="Disordered" evidence="1">
    <location>
        <begin position="44"/>
        <end position="160"/>
    </location>
</feature>
<gene>
    <name evidence="2" type="ORF">C9I57_03300</name>
</gene>
<organism evidence="2 3">
    <name type="scientific">Trinickia symbiotica</name>
    <dbReference type="NCBI Taxonomy" id="863227"/>
    <lineage>
        <taxon>Bacteria</taxon>
        <taxon>Pseudomonadati</taxon>
        <taxon>Pseudomonadota</taxon>
        <taxon>Betaproteobacteria</taxon>
        <taxon>Burkholderiales</taxon>
        <taxon>Burkholderiaceae</taxon>
        <taxon>Trinickia</taxon>
    </lineage>
</organism>
<comment type="caution">
    <text evidence="2">The sequence shown here is derived from an EMBL/GenBank/DDBJ whole genome shotgun (WGS) entry which is preliminary data.</text>
</comment>
<dbReference type="InterPro" id="IPR024487">
    <property type="entry name" value="CBP_BcsR"/>
</dbReference>
<sequence length="160" mass="16703">MSQSSDVENLFRRFGGNAADYQEVGREDGAEVARRRWPLLGSLTQTTRGAVPPLAEQPLRPSPVLAKAPVAATTTTPTDGASPAPISTDKTDTAEPIERSPLAGLFGTPDASASGERPIPAAGSSRKLTDLFRRLAAVPGGSDTDSSPLRQLASAKRNLP</sequence>
<evidence type="ECO:0000256" key="1">
    <source>
        <dbReference type="SAM" id="MobiDB-lite"/>
    </source>
</evidence>
<evidence type="ECO:0000313" key="3">
    <source>
        <dbReference type="Proteomes" id="UP000240638"/>
    </source>
</evidence>
<dbReference type="Proteomes" id="UP000240638">
    <property type="component" value="Unassembled WGS sequence"/>
</dbReference>
<dbReference type="NCBIfam" id="NF040718">
    <property type="entry name" value="BcsP_of_Ic"/>
    <property type="match status" value="1"/>
</dbReference>
<dbReference type="Pfam" id="PF10945">
    <property type="entry name" value="CBP_BcsR"/>
    <property type="match status" value="1"/>
</dbReference>
<proteinExistence type="predicted"/>
<reference evidence="2 3" key="1">
    <citation type="submission" date="2018-03" db="EMBL/GenBank/DDBJ databases">
        <title>Whole genome analyses suggest that Burkholderia sensu lato contains two further novel genera in the rhizoxinica-symbiotica group Mycetohabitans gen. nov., and Trinickia gen. nov.: implications for the evolution of diazotrophy and nodulation in the Burkholderiaceae.</title>
        <authorList>
            <person name="Estrada De Los Santos P."/>
            <person name="Palmer M."/>
            <person name="Chavez-Ramirez B."/>
            <person name="Steenkamp E.T."/>
            <person name="Hirsch A.M."/>
            <person name="Manyaka P."/>
            <person name="Maluk M."/>
            <person name="Lafos M."/>
            <person name="Crook M."/>
            <person name="Gross E."/>
            <person name="Simon M.F."/>
            <person name="Bueno Dos Reis Junior F."/>
            <person name="Poole P.S."/>
            <person name="Venter S.N."/>
            <person name="James E.K."/>
        </authorList>
    </citation>
    <scope>NUCLEOTIDE SEQUENCE [LARGE SCALE GENOMIC DNA]</scope>
    <source>
        <strain evidence="2 3">JPY-366</strain>
    </source>
</reference>
<dbReference type="RefSeq" id="WP_107149171.1">
    <property type="nucleotide sequence ID" value="NZ_PYUC01000001.1"/>
</dbReference>
<dbReference type="AlphaFoldDB" id="A0A2T3Y210"/>
<accession>A0A2T3Y210</accession>
<evidence type="ECO:0000313" key="2">
    <source>
        <dbReference type="EMBL" id="PTB22785.1"/>
    </source>
</evidence>
<name>A0A2T3Y210_9BURK</name>
<protein>
    <recommendedName>
        <fullName evidence="4">Cellulose biosynthesis protein BcsR</fullName>
    </recommendedName>
</protein>
<evidence type="ECO:0008006" key="4">
    <source>
        <dbReference type="Google" id="ProtNLM"/>
    </source>
</evidence>
<dbReference type="EMBL" id="PYUC01000001">
    <property type="protein sequence ID" value="PTB22785.1"/>
    <property type="molecule type" value="Genomic_DNA"/>
</dbReference>
<feature type="compositionally biased region" description="Low complexity" evidence="1">
    <location>
        <begin position="63"/>
        <end position="85"/>
    </location>
</feature>
<feature type="compositionally biased region" description="Basic and acidic residues" evidence="1">
    <location>
        <begin position="89"/>
        <end position="98"/>
    </location>
</feature>